<comment type="caution">
    <text evidence="3">The sequence shown here is derived from an EMBL/GenBank/DDBJ whole genome shotgun (WGS) entry which is preliminary data.</text>
</comment>
<proteinExistence type="predicted"/>
<dbReference type="OrthoDB" id="9814124at2"/>
<dbReference type="Proteomes" id="UP000315252">
    <property type="component" value="Unassembled WGS sequence"/>
</dbReference>
<protein>
    <submittedName>
        <fullName evidence="3">SDR family oxidoreductase</fullName>
    </submittedName>
</protein>
<sequence length="413" mass="44318">MSSLLDAGYSVTAAVRDPGGFRRQWPSIDVMDCDFMIDQHAAVWRARLAGFDVVVNCAGVLQRSPGVDPEAIHHLGPAALFDACRDLKLRKVIQISAISAREGVETEYAQTKCRGDAHLMALDLDWVILKPSLLYAKGSYGGTSLIRALSALPLAIPLPGSGDQAFQPLHLDDLGRSLVKLLEDPAAGKQVLEPAGPETLSLKDILLQYRRWLGIRGGLCIPVPLWLVRAVCRMGDLLGIGALRTTSLEQILEGNCGDNQGFEEAIGFRPRSLAEALQNDPSDVQDRWHAQLYFFAVLATFALSATWILSGVIGLWVLPDVGEQVAGRIGLTGAAALAAALGACLMDILVGAWVALRRAPGLCALVQVTIILGYTLVLGIAIPELWGDPFGSLIKNLPMLALIPIWAVLAKSK</sequence>
<organism evidence="3 4">
    <name type="scientific">Denitrobaculum tricleocarpae</name>
    <dbReference type="NCBI Taxonomy" id="2591009"/>
    <lineage>
        <taxon>Bacteria</taxon>
        <taxon>Pseudomonadati</taxon>
        <taxon>Pseudomonadota</taxon>
        <taxon>Alphaproteobacteria</taxon>
        <taxon>Rhodospirillales</taxon>
        <taxon>Rhodospirillaceae</taxon>
        <taxon>Denitrobaculum</taxon>
    </lineage>
</organism>
<keyword evidence="1" id="KW-1133">Transmembrane helix</keyword>
<feature type="transmembrane region" description="Helical" evidence="1">
    <location>
        <begin position="393"/>
        <end position="410"/>
    </location>
</feature>
<reference evidence="3 4" key="1">
    <citation type="submission" date="2019-06" db="EMBL/GenBank/DDBJ databases">
        <title>Whole genome sequence for Rhodospirillaceae sp. R148.</title>
        <authorList>
            <person name="Wang G."/>
        </authorList>
    </citation>
    <scope>NUCLEOTIDE SEQUENCE [LARGE SCALE GENOMIC DNA]</scope>
    <source>
        <strain evidence="3 4">R148</strain>
    </source>
</reference>
<dbReference type="InterPro" id="IPR016040">
    <property type="entry name" value="NAD(P)-bd_dom"/>
</dbReference>
<dbReference type="AlphaFoldDB" id="A0A545TMG4"/>
<evidence type="ECO:0000313" key="3">
    <source>
        <dbReference type="EMBL" id="TQV78341.1"/>
    </source>
</evidence>
<evidence type="ECO:0000313" key="4">
    <source>
        <dbReference type="Proteomes" id="UP000315252"/>
    </source>
</evidence>
<keyword evidence="1" id="KW-0472">Membrane</keyword>
<accession>A0A545TMG4</accession>
<dbReference type="GO" id="GO:0044877">
    <property type="term" value="F:protein-containing complex binding"/>
    <property type="evidence" value="ECO:0007669"/>
    <property type="project" value="TreeGrafter"/>
</dbReference>
<dbReference type="EMBL" id="VHSH01000006">
    <property type="protein sequence ID" value="TQV78341.1"/>
    <property type="molecule type" value="Genomic_DNA"/>
</dbReference>
<evidence type="ECO:0000259" key="2">
    <source>
        <dbReference type="Pfam" id="PF13460"/>
    </source>
</evidence>
<dbReference type="Pfam" id="PF13781">
    <property type="entry name" value="DoxX_3"/>
    <property type="match status" value="1"/>
</dbReference>
<name>A0A545TMG4_9PROT</name>
<dbReference type="InterPro" id="IPR025695">
    <property type="entry name" value="DoxX-like"/>
</dbReference>
<feature type="transmembrane region" description="Helical" evidence="1">
    <location>
        <begin position="329"/>
        <end position="355"/>
    </location>
</feature>
<dbReference type="InterPro" id="IPR051207">
    <property type="entry name" value="ComplexI_NDUFA9_subunit"/>
</dbReference>
<keyword evidence="4" id="KW-1185">Reference proteome</keyword>
<feature type="transmembrane region" description="Helical" evidence="1">
    <location>
        <begin position="292"/>
        <end position="317"/>
    </location>
</feature>
<dbReference type="InterPro" id="IPR036291">
    <property type="entry name" value="NAD(P)-bd_dom_sf"/>
</dbReference>
<dbReference type="SUPFAM" id="SSF51735">
    <property type="entry name" value="NAD(P)-binding Rossmann-fold domains"/>
    <property type="match status" value="1"/>
</dbReference>
<gene>
    <name evidence="3" type="ORF">FKG95_17385</name>
</gene>
<feature type="transmembrane region" description="Helical" evidence="1">
    <location>
        <begin position="362"/>
        <end position="381"/>
    </location>
</feature>
<dbReference type="Gene3D" id="3.40.50.720">
    <property type="entry name" value="NAD(P)-binding Rossmann-like Domain"/>
    <property type="match status" value="1"/>
</dbReference>
<feature type="domain" description="NAD(P)-binding" evidence="2">
    <location>
        <begin position="3"/>
        <end position="138"/>
    </location>
</feature>
<dbReference type="PANTHER" id="PTHR12126">
    <property type="entry name" value="NADH-UBIQUINONE OXIDOREDUCTASE 39 KDA SUBUNIT-RELATED"/>
    <property type="match status" value="1"/>
</dbReference>
<evidence type="ECO:0000256" key="1">
    <source>
        <dbReference type="SAM" id="Phobius"/>
    </source>
</evidence>
<dbReference type="PANTHER" id="PTHR12126:SF11">
    <property type="entry name" value="NADH DEHYDROGENASE [UBIQUINONE] 1 ALPHA SUBCOMPLEX SUBUNIT 9, MITOCHONDRIAL"/>
    <property type="match status" value="1"/>
</dbReference>
<keyword evidence="1" id="KW-0812">Transmembrane</keyword>
<dbReference type="Pfam" id="PF13460">
    <property type="entry name" value="NAD_binding_10"/>
    <property type="match status" value="1"/>
</dbReference>